<dbReference type="OrthoDB" id="277191at2759"/>
<dbReference type="InterPro" id="IPR011249">
    <property type="entry name" value="Metalloenz_LuxS/M16"/>
</dbReference>
<keyword evidence="2" id="KW-1185">Reference proteome</keyword>
<evidence type="ECO:0000313" key="1">
    <source>
        <dbReference type="EMBL" id="GCC41298.1"/>
    </source>
</evidence>
<evidence type="ECO:0000313" key="2">
    <source>
        <dbReference type="Proteomes" id="UP000287033"/>
    </source>
</evidence>
<accession>A0A401TF88</accession>
<proteinExistence type="predicted"/>
<dbReference type="Proteomes" id="UP000287033">
    <property type="component" value="Unassembled WGS sequence"/>
</dbReference>
<reference evidence="1 2" key="1">
    <citation type="journal article" date="2018" name="Nat. Ecol. Evol.">
        <title>Shark genomes provide insights into elasmobranch evolution and the origin of vertebrates.</title>
        <authorList>
            <person name="Hara Y"/>
            <person name="Yamaguchi K"/>
            <person name="Onimaru K"/>
            <person name="Kadota M"/>
            <person name="Koyanagi M"/>
            <person name="Keeley SD"/>
            <person name="Tatsumi K"/>
            <person name="Tanaka K"/>
            <person name="Motone F"/>
            <person name="Kageyama Y"/>
            <person name="Nozu R"/>
            <person name="Adachi N"/>
            <person name="Nishimura O"/>
            <person name="Nakagawa R"/>
            <person name="Tanegashima C"/>
            <person name="Kiyatake I"/>
            <person name="Matsumoto R"/>
            <person name="Murakumo K"/>
            <person name="Nishida K"/>
            <person name="Terakita A"/>
            <person name="Kuratani S"/>
            <person name="Sato K"/>
            <person name="Hyodo S Kuraku.S."/>
        </authorList>
    </citation>
    <scope>NUCLEOTIDE SEQUENCE [LARGE SCALE GENOMIC DNA]</scope>
</reference>
<protein>
    <submittedName>
        <fullName evidence="1">Uncharacterized protein</fullName>
    </submittedName>
</protein>
<gene>
    <name evidence="1" type="ORF">chiPu_0025153</name>
</gene>
<organism evidence="1 2">
    <name type="scientific">Chiloscyllium punctatum</name>
    <name type="common">Brownbanded bambooshark</name>
    <name type="synonym">Hemiscyllium punctatum</name>
    <dbReference type="NCBI Taxonomy" id="137246"/>
    <lineage>
        <taxon>Eukaryota</taxon>
        <taxon>Metazoa</taxon>
        <taxon>Chordata</taxon>
        <taxon>Craniata</taxon>
        <taxon>Vertebrata</taxon>
        <taxon>Chondrichthyes</taxon>
        <taxon>Elasmobranchii</taxon>
        <taxon>Galeomorphii</taxon>
        <taxon>Galeoidea</taxon>
        <taxon>Orectolobiformes</taxon>
        <taxon>Hemiscylliidae</taxon>
        <taxon>Chiloscyllium</taxon>
    </lineage>
</organism>
<feature type="non-terminal residue" evidence="1">
    <location>
        <position position="1"/>
    </location>
</feature>
<comment type="caution">
    <text evidence="1">The sequence shown here is derived from an EMBL/GenBank/DDBJ whole genome shotgun (WGS) entry which is preliminary data.</text>
</comment>
<dbReference type="GO" id="GO:0046872">
    <property type="term" value="F:metal ion binding"/>
    <property type="evidence" value="ECO:0007669"/>
    <property type="project" value="InterPro"/>
</dbReference>
<name>A0A401TF88_CHIPU</name>
<dbReference type="SUPFAM" id="SSF63411">
    <property type="entry name" value="LuxS/MPP-like metallohydrolase"/>
    <property type="match status" value="1"/>
</dbReference>
<sequence>VEKDMTDVSLGPTPIPELTHIMIGLESCSFLEDDFIPFAVLNMMMGGGGSFSAGGPGKGMFTRLYLNVLN</sequence>
<feature type="non-terminal residue" evidence="1">
    <location>
        <position position="70"/>
    </location>
</feature>
<dbReference type="STRING" id="137246.A0A401TF88"/>
<dbReference type="EMBL" id="BEZZ01053097">
    <property type="protein sequence ID" value="GCC41298.1"/>
    <property type="molecule type" value="Genomic_DNA"/>
</dbReference>
<dbReference type="AlphaFoldDB" id="A0A401TF88"/>
<dbReference type="Gene3D" id="3.30.830.10">
    <property type="entry name" value="Metalloenzyme, LuxS/M16 peptidase-like"/>
    <property type="match status" value="1"/>
</dbReference>